<dbReference type="Pfam" id="PF13176">
    <property type="entry name" value="TPR_7"/>
    <property type="match status" value="1"/>
</dbReference>
<dbReference type="SMART" id="SM00028">
    <property type="entry name" value="TPR"/>
    <property type="match status" value="4"/>
</dbReference>
<feature type="DNA-binding region" description="OmpR/PhoB-type" evidence="6">
    <location>
        <begin position="1"/>
        <end position="96"/>
    </location>
</feature>
<dbReference type="PRINTS" id="PR00364">
    <property type="entry name" value="DISEASERSIST"/>
</dbReference>
<dbReference type="Gene3D" id="1.10.10.10">
    <property type="entry name" value="Winged helix-like DNA-binding domain superfamily/Winged helix DNA-binding domain"/>
    <property type="match status" value="1"/>
</dbReference>
<dbReference type="InterPro" id="IPR016032">
    <property type="entry name" value="Sig_transdc_resp-reg_C-effctor"/>
</dbReference>
<accession>A0ABP7CFX2</accession>
<dbReference type="InterPro" id="IPR051677">
    <property type="entry name" value="AfsR-DnrI-RedD_regulator"/>
</dbReference>
<name>A0ABP7CFX2_9ACTN</name>
<dbReference type="SUPFAM" id="SSF48452">
    <property type="entry name" value="TPR-like"/>
    <property type="match status" value="2"/>
</dbReference>
<evidence type="ECO:0000313" key="10">
    <source>
        <dbReference type="Proteomes" id="UP001500902"/>
    </source>
</evidence>
<dbReference type="PANTHER" id="PTHR35807">
    <property type="entry name" value="TRANSCRIPTIONAL REGULATOR REDD-RELATED"/>
    <property type="match status" value="1"/>
</dbReference>
<dbReference type="Pfam" id="PF13424">
    <property type="entry name" value="TPR_12"/>
    <property type="match status" value="1"/>
</dbReference>
<dbReference type="Pfam" id="PF00486">
    <property type="entry name" value="Trans_reg_C"/>
    <property type="match status" value="1"/>
</dbReference>
<evidence type="ECO:0000256" key="5">
    <source>
        <dbReference type="PROSITE-ProRule" id="PRU00339"/>
    </source>
</evidence>
<dbReference type="InterPro" id="IPR027417">
    <property type="entry name" value="P-loop_NTPase"/>
</dbReference>
<dbReference type="Pfam" id="PF03704">
    <property type="entry name" value="BTAD"/>
    <property type="match status" value="1"/>
</dbReference>
<gene>
    <name evidence="9" type="ORF">GCM10022224_058390</name>
</gene>
<dbReference type="EMBL" id="BAAAZP010000102">
    <property type="protein sequence ID" value="GAA3685916.1"/>
    <property type="molecule type" value="Genomic_DNA"/>
</dbReference>
<protein>
    <submittedName>
        <fullName evidence="9">BTAD domain-containing putative transcriptional regulator</fullName>
    </submittedName>
</protein>
<evidence type="ECO:0000256" key="3">
    <source>
        <dbReference type="ARBA" id="ARBA00023125"/>
    </source>
</evidence>
<dbReference type="InterPro" id="IPR019734">
    <property type="entry name" value="TPR_rpt"/>
</dbReference>
<evidence type="ECO:0000256" key="6">
    <source>
        <dbReference type="PROSITE-ProRule" id="PRU01091"/>
    </source>
</evidence>
<dbReference type="PANTHER" id="PTHR35807:SF1">
    <property type="entry name" value="TRANSCRIPTIONAL REGULATOR REDD"/>
    <property type="match status" value="1"/>
</dbReference>
<feature type="region of interest" description="Disordered" evidence="7">
    <location>
        <begin position="300"/>
        <end position="325"/>
    </location>
</feature>
<reference evidence="10" key="1">
    <citation type="journal article" date="2019" name="Int. J. Syst. Evol. Microbiol.">
        <title>The Global Catalogue of Microorganisms (GCM) 10K type strain sequencing project: providing services to taxonomists for standard genome sequencing and annotation.</title>
        <authorList>
            <consortium name="The Broad Institute Genomics Platform"/>
            <consortium name="The Broad Institute Genome Sequencing Center for Infectious Disease"/>
            <person name="Wu L."/>
            <person name="Ma J."/>
        </authorList>
    </citation>
    <scope>NUCLEOTIDE SEQUENCE [LARGE SCALE GENOMIC DNA]</scope>
    <source>
        <strain evidence="10">JCM 16904</strain>
    </source>
</reference>
<organism evidence="9 10">
    <name type="scientific">Nonomuraea antimicrobica</name>
    <dbReference type="NCBI Taxonomy" id="561173"/>
    <lineage>
        <taxon>Bacteria</taxon>
        <taxon>Bacillati</taxon>
        <taxon>Actinomycetota</taxon>
        <taxon>Actinomycetes</taxon>
        <taxon>Streptosporangiales</taxon>
        <taxon>Streptosporangiaceae</taxon>
        <taxon>Nonomuraea</taxon>
    </lineage>
</organism>
<dbReference type="InterPro" id="IPR005158">
    <property type="entry name" value="BTAD"/>
</dbReference>
<evidence type="ECO:0000256" key="7">
    <source>
        <dbReference type="SAM" id="MobiDB-lite"/>
    </source>
</evidence>
<dbReference type="Proteomes" id="UP001500902">
    <property type="component" value="Unassembled WGS sequence"/>
</dbReference>
<evidence type="ECO:0000313" key="9">
    <source>
        <dbReference type="EMBL" id="GAA3685916.1"/>
    </source>
</evidence>
<dbReference type="InterPro" id="IPR001867">
    <property type="entry name" value="OmpR/PhoB-type_DNA-bd"/>
</dbReference>
<dbReference type="SUPFAM" id="SSF46894">
    <property type="entry name" value="C-terminal effector domain of the bipartite response regulators"/>
    <property type="match status" value="1"/>
</dbReference>
<comment type="caution">
    <text evidence="9">The sequence shown here is derived from an EMBL/GenBank/DDBJ whole genome shotgun (WGS) entry which is preliminary data.</text>
</comment>
<dbReference type="SUPFAM" id="SSF52540">
    <property type="entry name" value="P-loop containing nucleoside triphosphate hydrolases"/>
    <property type="match status" value="1"/>
</dbReference>
<dbReference type="InterPro" id="IPR011990">
    <property type="entry name" value="TPR-like_helical_dom_sf"/>
</dbReference>
<keyword evidence="4" id="KW-0804">Transcription</keyword>
<evidence type="ECO:0000259" key="8">
    <source>
        <dbReference type="PROSITE" id="PS51755"/>
    </source>
</evidence>
<dbReference type="Gene3D" id="3.40.50.300">
    <property type="entry name" value="P-loop containing nucleotide triphosphate hydrolases"/>
    <property type="match status" value="1"/>
</dbReference>
<dbReference type="PROSITE" id="PS50005">
    <property type="entry name" value="TPR"/>
    <property type="match status" value="1"/>
</dbReference>
<evidence type="ECO:0000256" key="1">
    <source>
        <dbReference type="ARBA" id="ARBA00005820"/>
    </source>
</evidence>
<dbReference type="PROSITE" id="PS51755">
    <property type="entry name" value="OMPR_PHOB"/>
    <property type="match status" value="1"/>
</dbReference>
<keyword evidence="5" id="KW-0802">TPR repeat</keyword>
<dbReference type="RefSeq" id="WP_344885128.1">
    <property type="nucleotide sequence ID" value="NZ_BAAAZP010000102.1"/>
</dbReference>
<keyword evidence="3 6" id="KW-0238">DNA-binding</keyword>
<proteinExistence type="inferred from homology"/>
<keyword evidence="2" id="KW-0805">Transcription regulation</keyword>
<dbReference type="Gene3D" id="1.25.40.10">
    <property type="entry name" value="Tetratricopeptide repeat domain"/>
    <property type="match status" value="2"/>
</dbReference>
<comment type="similarity">
    <text evidence="1">Belongs to the AfsR/DnrI/RedD regulatory family.</text>
</comment>
<dbReference type="InterPro" id="IPR036388">
    <property type="entry name" value="WH-like_DNA-bd_sf"/>
</dbReference>
<feature type="domain" description="OmpR/PhoB-type" evidence="8">
    <location>
        <begin position="1"/>
        <end position="96"/>
    </location>
</feature>
<dbReference type="CDD" id="cd15831">
    <property type="entry name" value="BTAD"/>
    <property type="match status" value="1"/>
</dbReference>
<dbReference type="SMART" id="SM01043">
    <property type="entry name" value="BTAD"/>
    <property type="match status" value="1"/>
</dbReference>
<keyword evidence="10" id="KW-1185">Reference proteome</keyword>
<evidence type="ECO:0000256" key="4">
    <source>
        <dbReference type="ARBA" id="ARBA00023163"/>
    </source>
</evidence>
<sequence>MVGEAEFRLLGPVGVWAGNAPLGPVAAQQRSVLAILLLNVNRTVHFDRLAAAVWGQEVPMSARNAMQGYVSRLRRVLRDVPDAEVTTSSPGYRLKLDPLRVDVHLARHLVRQARAKAGEPGDDASLLLGLPEDVPDDVLDAGNLLRQALTLWNEPPLGGVAGSWLQETFGASLEEERLAALEDRIAIDVRLGHLHGPLAELPVLLKEHPLRERLVALAMTALHRDGRRADALRIFREARERLVTDLGIEPGADLQRLHQHLLTVEGIQDTSVAADRRGNTPAASAFAVWRRDTPAAAAVRRGENAAVPVKQPRPDRHPPASAQAPLPRELPADLAAFVGRSAEVRLVRDLLGRDAADHVRVCQISGIAGIGKSALAIHAAHALAGRYPDGQLYVDLHGASPHTTPLDPAEVLGRFLRSLGLPGSGVPADLEEAAARFRSMTQGKRLLVVLDNARDAAQVRPLLPGSPTCAVLVTSRRMLTSFDGVLQVPLDVLPDGDALDLLTRLAGEQRITAERAAAADLVRLCGGHPLALCLAAARLNARPSWPVSLLAGRLTTAQHRLDELRADDRAVRASFHASYQELKTDPDGPAAARMFRLLSLLDGHDIGLPAAAALADLPQTRAQRLLDHLSDAQLVDNHAPDRYRQHDLLRLFARERAADEDTEQDRTAAVERALHHYLATARSSARRHKHASFWRTEIGPRYLAQPGTPLHTPEDMRAWVEQEEGNVVAAVGQMVRTGSADLAMALAVVFAVSLFNHGLWLSQLTLATWALQAARQSGDTHYQAIALGDLGWCELCLGRRAEAIGHLRQSLTAQEELGNLHRQASVLDQLGVAYRGAGRFDEAIEHHLRALHLDRAVGDTESMCARLAHLCVAYQRLGRFTEAIDVGVRAVDLLGTTNATADLVSAIGNLAEAYRLAGQPQQAAGHYRRALHLYQEAGYAGDYREAEISWGLGHALHDVGDTSHEGEALRSRRHALSILRRLGLITPEEHHTIDTSATPLTPEVIRRHL</sequence>
<feature type="repeat" description="TPR" evidence="5">
    <location>
        <begin position="824"/>
        <end position="857"/>
    </location>
</feature>
<dbReference type="SMART" id="SM00862">
    <property type="entry name" value="Trans_reg_C"/>
    <property type="match status" value="1"/>
</dbReference>
<evidence type="ECO:0000256" key="2">
    <source>
        <dbReference type="ARBA" id="ARBA00023015"/>
    </source>
</evidence>